<dbReference type="AlphaFoldDB" id="K0SFD5"/>
<evidence type="ECO:0000313" key="1">
    <source>
        <dbReference type="EMBL" id="EJK57342.1"/>
    </source>
</evidence>
<reference evidence="1 2" key="1">
    <citation type="journal article" date="2012" name="Genome Biol.">
        <title>Genome and low-iron response of an oceanic diatom adapted to chronic iron limitation.</title>
        <authorList>
            <person name="Lommer M."/>
            <person name="Specht M."/>
            <person name="Roy A.S."/>
            <person name="Kraemer L."/>
            <person name="Andreson R."/>
            <person name="Gutowska M.A."/>
            <person name="Wolf J."/>
            <person name="Bergner S.V."/>
            <person name="Schilhabel M.B."/>
            <person name="Klostermeier U.C."/>
            <person name="Beiko R.G."/>
            <person name="Rosenstiel P."/>
            <person name="Hippler M."/>
            <person name="Laroche J."/>
        </authorList>
    </citation>
    <scope>NUCLEOTIDE SEQUENCE [LARGE SCALE GENOMIC DNA]</scope>
    <source>
        <strain evidence="1 2">CCMP1005</strain>
    </source>
</reference>
<proteinExistence type="predicted"/>
<dbReference type="Proteomes" id="UP000266841">
    <property type="component" value="Unassembled WGS sequence"/>
</dbReference>
<organism evidence="1 2">
    <name type="scientific">Thalassiosira oceanica</name>
    <name type="common">Marine diatom</name>
    <dbReference type="NCBI Taxonomy" id="159749"/>
    <lineage>
        <taxon>Eukaryota</taxon>
        <taxon>Sar</taxon>
        <taxon>Stramenopiles</taxon>
        <taxon>Ochrophyta</taxon>
        <taxon>Bacillariophyta</taxon>
        <taxon>Coscinodiscophyceae</taxon>
        <taxon>Thalassiosirophycidae</taxon>
        <taxon>Thalassiosirales</taxon>
        <taxon>Thalassiosiraceae</taxon>
        <taxon>Thalassiosira</taxon>
    </lineage>
</organism>
<comment type="caution">
    <text evidence="1">The sequence shown here is derived from an EMBL/GenBank/DDBJ whole genome shotgun (WGS) entry which is preliminary data.</text>
</comment>
<sequence length="50" mass="5744">LSWLEHVISNDKVGSSVRIHVAAAPIRARYHRQRGQKVPRRGVFCSYGRK</sequence>
<accession>K0SFD5</accession>
<name>K0SFD5_THAOC</name>
<keyword evidence="2" id="KW-1185">Reference proteome</keyword>
<evidence type="ECO:0000313" key="2">
    <source>
        <dbReference type="Proteomes" id="UP000266841"/>
    </source>
</evidence>
<gene>
    <name evidence="1" type="ORF">THAOC_22623</name>
</gene>
<feature type="non-terminal residue" evidence="1">
    <location>
        <position position="1"/>
    </location>
</feature>
<protein>
    <submittedName>
        <fullName evidence="1">Uncharacterized protein</fullName>
    </submittedName>
</protein>
<dbReference type="EMBL" id="AGNL01028515">
    <property type="protein sequence ID" value="EJK57342.1"/>
    <property type="molecule type" value="Genomic_DNA"/>
</dbReference>